<organism evidence="1 2">
    <name type="scientific">Escherichia coli</name>
    <dbReference type="NCBI Taxonomy" id="562"/>
    <lineage>
        <taxon>Bacteria</taxon>
        <taxon>Pseudomonadati</taxon>
        <taxon>Pseudomonadota</taxon>
        <taxon>Gammaproteobacteria</taxon>
        <taxon>Enterobacterales</taxon>
        <taxon>Enterobacteriaceae</taxon>
        <taxon>Escherichia</taxon>
    </lineage>
</organism>
<accession>A0A2H4TMJ2</accession>
<proteinExistence type="predicted"/>
<evidence type="ECO:0000313" key="1">
    <source>
        <dbReference type="EMBL" id="ATZ30777.1"/>
    </source>
</evidence>
<reference evidence="1 2" key="1">
    <citation type="submission" date="2017-11" db="EMBL/GenBank/DDBJ databases">
        <title>Escherichia coli CV839-15 Genome sequencing and assembly.</title>
        <authorList>
            <person name="Li Z."/>
            <person name="Song N."/>
            <person name="Li W."/>
            <person name="Philip H.R."/>
            <person name="Bu Z."/>
            <person name="Siguo L."/>
        </authorList>
    </citation>
    <scope>NUCLEOTIDE SEQUENCE [LARGE SCALE GENOMIC DNA]</scope>
    <source>
        <strain evidence="1 2">CV839-15</strain>
    </source>
</reference>
<protein>
    <submittedName>
        <fullName evidence="1">Uncharacterized protein</fullName>
    </submittedName>
</protein>
<sequence>MACRGCQTGAPPRAWVFPAVGQIPRPVPEQKPVMRALSG</sequence>
<evidence type="ECO:0000313" key="2">
    <source>
        <dbReference type="Proteomes" id="UP000236551"/>
    </source>
</evidence>
<dbReference type="AlphaFoldDB" id="A0A2H4TMJ2"/>
<dbReference type="EMBL" id="CP024978">
    <property type="protein sequence ID" value="ATZ30777.1"/>
    <property type="molecule type" value="Genomic_DNA"/>
</dbReference>
<dbReference type="Proteomes" id="UP000236551">
    <property type="component" value="Chromosome"/>
</dbReference>
<gene>
    <name evidence="1" type="ORF">CV83915_00402</name>
</gene>
<name>A0A2H4TMJ2_ECOLX</name>